<dbReference type="InterPro" id="IPR002870">
    <property type="entry name" value="Peptidase_M12B_N"/>
</dbReference>
<evidence type="ECO:0000256" key="2">
    <source>
        <dbReference type="ARBA" id="ARBA00022723"/>
    </source>
</evidence>
<evidence type="ECO:0000313" key="15">
    <source>
        <dbReference type="RefSeq" id="XP_013782916.2"/>
    </source>
</evidence>
<feature type="binding site" evidence="10">
    <location>
        <position position="430"/>
    </location>
    <ligand>
        <name>Zn(2+)</name>
        <dbReference type="ChEBI" id="CHEBI:29105"/>
        <note>catalytic</note>
    </ligand>
</feature>
<accession>A0ABM1T528</accession>
<feature type="binding site" evidence="10">
    <location>
        <position position="426"/>
    </location>
    <ligand>
        <name>Zn(2+)</name>
        <dbReference type="ChEBI" id="CHEBI:29105"/>
        <note>catalytic</note>
    </ligand>
</feature>
<evidence type="ECO:0000256" key="7">
    <source>
        <dbReference type="ARBA" id="ARBA00023049"/>
    </source>
</evidence>
<evidence type="ECO:0000256" key="6">
    <source>
        <dbReference type="ARBA" id="ARBA00022833"/>
    </source>
</evidence>
<evidence type="ECO:0000256" key="10">
    <source>
        <dbReference type="PROSITE-ProRule" id="PRU00276"/>
    </source>
</evidence>
<feature type="compositionally biased region" description="Acidic residues" evidence="11">
    <location>
        <begin position="773"/>
        <end position="783"/>
    </location>
</feature>
<dbReference type="PROSITE" id="PS50215">
    <property type="entry name" value="ADAM_MEPRO"/>
    <property type="match status" value="1"/>
</dbReference>
<gene>
    <name evidence="15 16" type="primary">LOC106467141</name>
</gene>
<reference evidence="15 16" key="1">
    <citation type="submission" date="2025-05" db="UniProtKB">
        <authorList>
            <consortium name="RefSeq"/>
        </authorList>
    </citation>
    <scope>IDENTIFICATION</scope>
    <source>
        <tissue evidence="15 16">Muscle</tissue>
    </source>
</reference>
<keyword evidence="2 10" id="KW-0479">Metal-binding</keyword>
<organism evidence="14 16">
    <name type="scientific">Limulus polyphemus</name>
    <name type="common">Atlantic horseshoe crab</name>
    <dbReference type="NCBI Taxonomy" id="6850"/>
    <lineage>
        <taxon>Eukaryota</taxon>
        <taxon>Metazoa</taxon>
        <taxon>Ecdysozoa</taxon>
        <taxon>Arthropoda</taxon>
        <taxon>Chelicerata</taxon>
        <taxon>Merostomata</taxon>
        <taxon>Xiphosura</taxon>
        <taxon>Limulidae</taxon>
        <taxon>Limulus</taxon>
    </lineage>
</organism>
<dbReference type="Proteomes" id="UP000694941">
    <property type="component" value="Unplaced"/>
</dbReference>
<protein>
    <submittedName>
        <fullName evidence="15 16">A disintegrin and metalloproteinase with thrombospondin motifs adt-1-like</fullName>
    </submittedName>
</protein>
<dbReference type="Gene3D" id="3.40.390.10">
    <property type="entry name" value="Collagenase (Catalytic Domain)"/>
    <property type="match status" value="1"/>
</dbReference>
<dbReference type="RefSeq" id="XP_022250984.1">
    <property type="nucleotide sequence ID" value="XM_022395276.1"/>
</dbReference>
<feature type="region of interest" description="Disordered" evidence="11">
    <location>
        <begin position="733"/>
        <end position="792"/>
    </location>
</feature>
<keyword evidence="4" id="KW-0677">Repeat</keyword>
<dbReference type="SUPFAM" id="SSF55486">
    <property type="entry name" value="Metalloproteases ('zincins'), catalytic domain"/>
    <property type="match status" value="1"/>
</dbReference>
<keyword evidence="3 12" id="KW-0732">Signal</keyword>
<dbReference type="InterPro" id="IPR001590">
    <property type="entry name" value="Peptidase_M12B"/>
</dbReference>
<evidence type="ECO:0000256" key="8">
    <source>
        <dbReference type="ARBA" id="ARBA00023157"/>
    </source>
</evidence>
<evidence type="ECO:0000256" key="9">
    <source>
        <dbReference type="ARBA" id="ARBA00023180"/>
    </source>
</evidence>
<dbReference type="PANTHER" id="PTHR11905:SF247">
    <property type="entry name" value="PEPTIDASE M12B DOMAIN-CONTAINING PROTEIN"/>
    <property type="match status" value="1"/>
</dbReference>
<feature type="signal peptide" evidence="12">
    <location>
        <begin position="1"/>
        <end position="22"/>
    </location>
</feature>
<keyword evidence="1" id="KW-0645">Protease</keyword>
<dbReference type="RefSeq" id="XP_013782916.2">
    <property type="nucleotide sequence ID" value="XM_013927462.2"/>
</dbReference>
<evidence type="ECO:0000256" key="5">
    <source>
        <dbReference type="ARBA" id="ARBA00022801"/>
    </source>
</evidence>
<keyword evidence="8" id="KW-1015">Disulfide bond</keyword>
<keyword evidence="9" id="KW-0325">Glycoprotein</keyword>
<evidence type="ECO:0000256" key="3">
    <source>
        <dbReference type="ARBA" id="ARBA00022729"/>
    </source>
</evidence>
<feature type="active site" evidence="10">
    <location>
        <position position="427"/>
    </location>
</feature>
<proteinExistence type="predicted"/>
<dbReference type="GeneID" id="106467141"/>
<feature type="compositionally biased region" description="Basic and acidic residues" evidence="11">
    <location>
        <begin position="733"/>
        <end position="747"/>
    </location>
</feature>
<keyword evidence="14" id="KW-1185">Reference proteome</keyword>
<name>A0ABM1T528_LIMPO</name>
<feature type="binding site" evidence="10">
    <location>
        <position position="436"/>
    </location>
    <ligand>
        <name>Zn(2+)</name>
        <dbReference type="ChEBI" id="CHEBI:29105"/>
        <note>catalytic</note>
    </ligand>
</feature>
<evidence type="ECO:0000259" key="13">
    <source>
        <dbReference type="PROSITE" id="PS50215"/>
    </source>
</evidence>
<keyword evidence="5" id="KW-0378">Hydrolase</keyword>
<dbReference type="Gene3D" id="3.40.1620.60">
    <property type="match status" value="1"/>
</dbReference>
<dbReference type="Pfam" id="PF01562">
    <property type="entry name" value="Pep_M12B_propep"/>
    <property type="match status" value="1"/>
</dbReference>
<dbReference type="PANTHER" id="PTHR11905">
    <property type="entry name" value="ADAM A DISINTEGRIN AND METALLOPROTEASE DOMAIN"/>
    <property type="match status" value="1"/>
</dbReference>
<keyword evidence="6 10" id="KW-0862">Zinc</keyword>
<evidence type="ECO:0000256" key="12">
    <source>
        <dbReference type="SAM" id="SignalP"/>
    </source>
</evidence>
<evidence type="ECO:0000256" key="11">
    <source>
        <dbReference type="SAM" id="MobiDB-lite"/>
    </source>
</evidence>
<feature type="chain" id="PRO_5045023223" evidence="12">
    <location>
        <begin position="23"/>
        <end position="792"/>
    </location>
</feature>
<evidence type="ECO:0000313" key="14">
    <source>
        <dbReference type="Proteomes" id="UP000694941"/>
    </source>
</evidence>
<dbReference type="InterPro" id="IPR041645">
    <property type="entry name" value="ADAMTS_CR_2"/>
</dbReference>
<comment type="caution">
    <text evidence="10">Lacks conserved residue(s) required for the propagation of feature annotation.</text>
</comment>
<evidence type="ECO:0000313" key="16">
    <source>
        <dbReference type="RefSeq" id="XP_022250984.1"/>
    </source>
</evidence>
<evidence type="ECO:0000256" key="1">
    <source>
        <dbReference type="ARBA" id="ARBA00022670"/>
    </source>
</evidence>
<dbReference type="Pfam" id="PF17771">
    <property type="entry name" value="ADAMTS_CR_2"/>
    <property type="match status" value="1"/>
</dbReference>
<evidence type="ECO:0000256" key="4">
    <source>
        <dbReference type="ARBA" id="ARBA00022737"/>
    </source>
</evidence>
<feature type="domain" description="Peptidase M12B" evidence="13">
    <location>
        <begin position="260"/>
        <end position="477"/>
    </location>
</feature>
<keyword evidence="7" id="KW-0482">Metalloprotease</keyword>
<sequence>MDFILSLLYGLLLFGIGKSSSSEDSWKNLHTLMNEDELKQLFSVSSVKDGVKEGLVTKIPNYKVVFVRMRRSKDPTDLFDTIRPERNLNDNTDSEIVYQLELYGQQVNLKLRKNIHLISPNLRVVKTTENGEELVSVPAKNCHYQGSNDNNNITAALSNYDETSGMTGLLFLPNQVLKITPVPLRLRRMLGKRLAPKDGSLGPDDEVVAHIVTHEDEAESTLAVDELQFDDELILAEFENEGTGDENEVNDVTKRKSEDKKIELAVFLDKEAYDIFMPFLKTEEQLRDTILGFVNQMQAIYFHPSLGETVQIILVYLEVQSSAPKGLDNLDGDRMNVLRKFCEYQKDKNRESDDDDKHWDMAMYLTGHNLYLKTGAKKSFETMGLAPTAGVCKSTSACFISEFGVTSELGKPFPSAGFLATYVAAHEMAHNLGMHHDGSDTEITKKCDSNGYIMSPSRGTSKENTWSTCSKEAIKSFKVPCLNEGGTRMDKSLDHTKYELTPGQVWDAYEQCKLMLNDDDATLYNTTVLELVCEKVICKTSAREGYYVAGPALEGTFCGSDSWCIKGKCEPWGNKKLEVIKGGWTEWKFGDCTSGCIKNSKGVIKGRRTCTNPRPKNSVTCDGPTEKISVCDDSAICSKREDPVDYAKNMCKKLQKYINDLSGEGVQVKHSSSTDACTLFCKLKSTGSWYNPSYELNDVQDASTKFPDGTWCHKENDIDYFCQKGKCLPAEKNTRSLSERQATKGEPKLGNAPPNENEIIDELRKGGNPIIPDSDDRDDDDEITLPIEDNSV</sequence>
<dbReference type="InterPro" id="IPR024079">
    <property type="entry name" value="MetalloPept_cat_dom_sf"/>
</dbReference>
<dbReference type="Pfam" id="PF01421">
    <property type="entry name" value="Reprolysin"/>
    <property type="match status" value="1"/>
</dbReference>